<dbReference type="Proteomes" id="UP000828941">
    <property type="component" value="Chromosome 6"/>
</dbReference>
<evidence type="ECO:0000313" key="2">
    <source>
        <dbReference type="Proteomes" id="UP000828941"/>
    </source>
</evidence>
<gene>
    <name evidence="1" type="ORF">L6164_016144</name>
</gene>
<accession>A0ACB9NMM7</accession>
<keyword evidence="2" id="KW-1185">Reference proteome</keyword>
<organism evidence="1 2">
    <name type="scientific">Bauhinia variegata</name>
    <name type="common">Purple orchid tree</name>
    <name type="synonym">Phanera variegata</name>
    <dbReference type="NCBI Taxonomy" id="167791"/>
    <lineage>
        <taxon>Eukaryota</taxon>
        <taxon>Viridiplantae</taxon>
        <taxon>Streptophyta</taxon>
        <taxon>Embryophyta</taxon>
        <taxon>Tracheophyta</taxon>
        <taxon>Spermatophyta</taxon>
        <taxon>Magnoliopsida</taxon>
        <taxon>eudicotyledons</taxon>
        <taxon>Gunneridae</taxon>
        <taxon>Pentapetalae</taxon>
        <taxon>rosids</taxon>
        <taxon>fabids</taxon>
        <taxon>Fabales</taxon>
        <taxon>Fabaceae</taxon>
        <taxon>Cercidoideae</taxon>
        <taxon>Cercideae</taxon>
        <taxon>Bauhiniinae</taxon>
        <taxon>Bauhinia</taxon>
    </lineage>
</organism>
<reference evidence="1 2" key="1">
    <citation type="journal article" date="2022" name="DNA Res.">
        <title>Chromosomal-level genome assembly of the orchid tree Bauhinia variegata (Leguminosae; Cercidoideae) supports the allotetraploid origin hypothesis of Bauhinia.</title>
        <authorList>
            <person name="Zhong Y."/>
            <person name="Chen Y."/>
            <person name="Zheng D."/>
            <person name="Pang J."/>
            <person name="Liu Y."/>
            <person name="Luo S."/>
            <person name="Meng S."/>
            <person name="Qian L."/>
            <person name="Wei D."/>
            <person name="Dai S."/>
            <person name="Zhou R."/>
        </authorList>
    </citation>
    <scope>NUCLEOTIDE SEQUENCE [LARGE SCALE GENOMIC DNA]</scope>
    <source>
        <strain evidence="1">BV-YZ2020</strain>
    </source>
</reference>
<protein>
    <submittedName>
        <fullName evidence="1">Uncharacterized protein</fullName>
    </submittedName>
</protein>
<dbReference type="EMBL" id="CM039431">
    <property type="protein sequence ID" value="KAI4337768.1"/>
    <property type="molecule type" value="Genomic_DNA"/>
</dbReference>
<proteinExistence type="predicted"/>
<name>A0ACB9NMM7_BAUVA</name>
<sequence>MCLKTPSPGMGSESAVSTARHNAKPLNPDAEPFCARNNISLILPHEIYGCQMDQGQHPHAQLARNMVPLLLPPQLEKGFPCVYRDGQVMLLPNSLEAVNSFGPCQGGYWFNNNQSLHVSSDARCNGVYQLDNINVGVCTSTRTGKSRTVVPPPLPVSRSRWRVKATNKSLVHKSGTNGGDRHPIIPFPLALEEAENDYCWKKNLQCAECTIWAKYDFLYLPMDYMIHARDSKLSNLGYAFVNFTTARAAFEFFQQFHGHRWDERSDKKPCEVTSARLQVWRHFNRDRKRDFEEYISEEDFQEQMPKFRPVEFSPARDGFNVGIRGIPVGIYVEGLPRRSGIGS</sequence>
<evidence type="ECO:0000313" key="1">
    <source>
        <dbReference type="EMBL" id="KAI4337768.1"/>
    </source>
</evidence>
<comment type="caution">
    <text evidence="1">The sequence shown here is derived from an EMBL/GenBank/DDBJ whole genome shotgun (WGS) entry which is preliminary data.</text>
</comment>